<evidence type="ECO:0000313" key="2">
    <source>
        <dbReference type="Proteomes" id="UP001448207"/>
    </source>
</evidence>
<protein>
    <recommendedName>
        <fullName evidence="3">Transcription activator GCR1-like domain-containing protein</fullName>
    </recommendedName>
</protein>
<name>A0ABR3AQU9_PHYBL</name>
<sequence>MQDQPFIVGQTSVEDISSWTSDQVSQFFDKYNIAYDKSSSDSLLDTVRQYKTAAESTAKLFGDKVDKLLDGIKINLKKNKNISEANADALINTLQHELRQLELHGALAGDQLQEHLDQIQAKVLKQKYLTAAEWQTVASEIKHGLTNTHPTWYQKFFGQPTKKAQETYWDDSFQHWLAGIYKRLESNQKLTKAQLESIGQAVKSALTTGEVTRIGDDRWWNSLQRSVEQQSKLSTDQAKAALDSIRSDVNAYKIFAVDYAGKGYDQSQEFINMASDKLKQSGYLTQSTVNGLFERLRQLVVGPPNQAALASAASASASKSASGAFASIKSVASSVSADWEASSRSAAASRTAAANYNSAASYAASATDAAGSYVQHATNAAGSLADEANRSIGSVVGAAGNAAHQATDAAGRAAYAASASAASAAGYATDAAGYAAYVAAESAASAANHATNAAESAANAASASAASAANYATDAAGRAVYDASASASSLHAQVTDTTEGWKQSFANYWHQKERNTWRKIGYTEAQLDWIQNTLTQSIRDRKSLARNHVADVLAAIRNYLHKAKVQSTSQIDQQMSKLERLFDVWSASTRDEL</sequence>
<reference evidence="1 2" key="1">
    <citation type="submission" date="2024-04" db="EMBL/GenBank/DDBJ databases">
        <title>Symmetric and asymmetric DNA N6-adenine methylation regulates different biological responses in Mucorales.</title>
        <authorList>
            <consortium name="Lawrence Berkeley National Laboratory"/>
            <person name="Lax C."/>
            <person name="Mondo S.J."/>
            <person name="Osorio-Concepcion M."/>
            <person name="Muszewska A."/>
            <person name="Corrochano-Luque M."/>
            <person name="Gutierrez G."/>
            <person name="Riley R."/>
            <person name="Lipzen A."/>
            <person name="Guo J."/>
            <person name="Hundley H."/>
            <person name="Amirebrahimi M."/>
            <person name="Ng V."/>
            <person name="Lorenzo-Gutierrez D."/>
            <person name="Binder U."/>
            <person name="Yang J."/>
            <person name="Song Y."/>
            <person name="Canovas D."/>
            <person name="Navarro E."/>
            <person name="Freitag M."/>
            <person name="Gabaldon T."/>
            <person name="Grigoriev I.V."/>
            <person name="Corrochano L.M."/>
            <person name="Nicolas F.E."/>
            <person name="Garre V."/>
        </authorList>
    </citation>
    <scope>NUCLEOTIDE SEQUENCE [LARGE SCALE GENOMIC DNA]</scope>
    <source>
        <strain evidence="1 2">L51</strain>
    </source>
</reference>
<comment type="caution">
    <text evidence="1">The sequence shown here is derived from an EMBL/GenBank/DDBJ whole genome shotgun (WGS) entry which is preliminary data.</text>
</comment>
<organism evidence="1 2">
    <name type="scientific">Phycomyces blakesleeanus</name>
    <dbReference type="NCBI Taxonomy" id="4837"/>
    <lineage>
        <taxon>Eukaryota</taxon>
        <taxon>Fungi</taxon>
        <taxon>Fungi incertae sedis</taxon>
        <taxon>Mucoromycota</taxon>
        <taxon>Mucoromycotina</taxon>
        <taxon>Mucoromycetes</taxon>
        <taxon>Mucorales</taxon>
        <taxon>Phycomycetaceae</taxon>
        <taxon>Phycomyces</taxon>
    </lineage>
</organism>
<evidence type="ECO:0000313" key="1">
    <source>
        <dbReference type="EMBL" id="KAL0078503.1"/>
    </source>
</evidence>
<dbReference type="EMBL" id="JBCLYO010000025">
    <property type="protein sequence ID" value="KAL0078503.1"/>
    <property type="molecule type" value="Genomic_DNA"/>
</dbReference>
<proteinExistence type="predicted"/>
<dbReference type="Proteomes" id="UP001448207">
    <property type="component" value="Unassembled WGS sequence"/>
</dbReference>
<gene>
    <name evidence="1" type="ORF">J3Q64DRAFT_1766706</name>
</gene>
<evidence type="ECO:0008006" key="3">
    <source>
        <dbReference type="Google" id="ProtNLM"/>
    </source>
</evidence>
<keyword evidence="2" id="KW-1185">Reference proteome</keyword>
<accession>A0ABR3AQU9</accession>